<evidence type="ECO:0000313" key="3">
    <source>
        <dbReference type="EMBL" id="ESO02241.1"/>
    </source>
</evidence>
<dbReference type="InterPro" id="IPR013549">
    <property type="entry name" value="DUF1731"/>
</dbReference>
<protein>
    <recommendedName>
        <fullName evidence="6">DUF1731 domain-containing protein</fullName>
    </recommendedName>
</protein>
<accession>T1FY29</accession>
<proteinExistence type="predicted"/>
<dbReference type="NCBIfam" id="TIGR01777">
    <property type="entry name" value="yfcH"/>
    <property type="match status" value="1"/>
</dbReference>
<dbReference type="eggNOG" id="KOG3019">
    <property type="taxonomic scope" value="Eukaryota"/>
</dbReference>
<reference evidence="4" key="3">
    <citation type="submission" date="2015-06" db="UniProtKB">
        <authorList>
            <consortium name="EnsemblMetazoa"/>
        </authorList>
    </citation>
    <scope>IDENTIFICATION</scope>
</reference>
<dbReference type="PANTHER" id="PTHR11092">
    <property type="entry name" value="SUGAR NUCLEOTIDE EPIMERASE RELATED"/>
    <property type="match status" value="1"/>
</dbReference>
<evidence type="ECO:0008006" key="6">
    <source>
        <dbReference type="Google" id="ProtNLM"/>
    </source>
</evidence>
<reference evidence="5" key="1">
    <citation type="submission" date="2012-12" db="EMBL/GenBank/DDBJ databases">
        <authorList>
            <person name="Hellsten U."/>
            <person name="Grimwood J."/>
            <person name="Chapman J.A."/>
            <person name="Shapiro H."/>
            <person name="Aerts A."/>
            <person name="Otillar R.P."/>
            <person name="Terry A.Y."/>
            <person name="Boore J.L."/>
            <person name="Simakov O."/>
            <person name="Marletaz F."/>
            <person name="Cho S.-J."/>
            <person name="Edsinger-Gonzales E."/>
            <person name="Havlak P."/>
            <person name="Kuo D.-H."/>
            <person name="Larsson T."/>
            <person name="Lv J."/>
            <person name="Arendt D."/>
            <person name="Savage R."/>
            <person name="Osoegawa K."/>
            <person name="de Jong P."/>
            <person name="Lindberg D.R."/>
            <person name="Seaver E.C."/>
            <person name="Weisblat D.A."/>
            <person name="Putnam N.H."/>
            <person name="Grigoriev I.V."/>
            <person name="Rokhsar D.S."/>
        </authorList>
    </citation>
    <scope>NUCLEOTIDE SEQUENCE</scope>
</reference>
<sequence>MLGGGSGFLGRYLTNNLLTKGHDVTWISRSSGINRITWAELSKKGLPERYDAIVNLAGERMLNPFKRWTDDLKKEIESSRISTTRLLSDLISSSSHKPKVWLSSSAIGYYPPSEVKVYNENSKEGDGDFFAELCQKWEDAAKLKDESVRHVTVRIGVILGRTDGTIKLLYIPFFLGLGGKIGSGKQWFSWIHVNDAAGIFAMAIENEKFFGVLNAVAPNCVTNEVFTSAFASALNRPAIFPVPEISLNIMYGKERASIITRGQNVYPERTLNYGYKFEFPDIYTACKECATSSAKEGFSF</sequence>
<dbReference type="AlphaFoldDB" id="T1FY29"/>
<evidence type="ECO:0000259" key="1">
    <source>
        <dbReference type="Pfam" id="PF01370"/>
    </source>
</evidence>
<dbReference type="InterPro" id="IPR001509">
    <property type="entry name" value="Epimerase_deHydtase"/>
</dbReference>
<evidence type="ECO:0000313" key="5">
    <source>
        <dbReference type="Proteomes" id="UP000015101"/>
    </source>
</evidence>
<evidence type="ECO:0000313" key="4">
    <source>
        <dbReference type="EnsemblMetazoa" id="HelroP65077"/>
    </source>
</evidence>
<dbReference type="RefSeq" id="XP_009019649.1">
    <property type="nucleotide sequence ID" value="XM_009021401.1"/>
</dbReference>
<dbReference type="InterPro" id="IPR010099">
    <property type="entry name" value="SDR39U1"/>
</dbReference>
<dbReference type="InterPro" id="IPR036291">
    <property type="entry name" value="NAD(P)-bd_dom_sf"/>
</dbReference>
<dbReference type="Pfam" id="PF08338">
    <property type="entry name" value="DUF1731"/>
    <property type="match status" value="1"/>
</dbReference>
<dbReference type="HOGENOM" id="CLU_047373_0_1_1"/>
<feature type="domain" description="DUF1731" evidence="2">
    <location>
        <begin position="242"/>
        <end position="288"/>
    </location>
</feature>
<dbReference type="PANTHER" id="PTHR11092:SF0">
    <property type="entry name" value="EPIMERASE FAMILY PROTEIN SDR39U1"/>
    <property type="match status" value="1"/>
</dbReference>
<dbReference type="OMA" id="YLPWIHI"/>
<keyword evidence="5" id="KW-1185">Reference proteome</keyword>
<dbReference type="SUPFAM" id="SSF51735">
    <property type="entry name" value="NAD(P)-binding Rossmann-fold domains"/>
    <property type="match status" value="1"/>
</dbReference>
<dbReference type="EMBL" id="AMQM01000829">
    <property type="status" value="NOT_ANNOTATED_CDS"/>
    <property type="molecule type" value="Genomic_DNA"/>
</dbReference>
<evidence type="ECO:0000259" key="2">
    <source>
        <dbReference type="Pfam" id="PF08338"/>
    </source>
</evidence>
<dbReference type="EMBL" id="KB096742">
    <property type="protein sequence ID" value="ESO02241.1"/>
    <property type="molecule type" value="Genomic_DNA"/>
</dbReference>
<dbReference type="Pfam" id="PF01370">
    <property type="entry name" value="Epimerase"/>
    <property type="match status" value="1"/>
</dbReference>
<dbReference type="Proteomes" id="UP000015101">
    <property type="component" value="Unassembled WGS sequence"/>
</dbReference>
<dbReference type="OrthoDB" id="276721at2759"/>
<dbReference type="CTD" id="20213727"/>
<organism evidence="4 5">
    <name type="scientific">Helobdella robusta</name>
    <name type="common">Californian leech</name>
    <dbReference type="NCBI Taxonomy" id="6412"/>
    <lineage>
        <taxon>Eukaryota</taxon>
        <taxon>Metazoa</taxon>
        <taxon>Spiralia</taxon>
        <taxon>Lophotrochozoa</taxon>
        <taxon>Annelida</taxon>
        <taxon>Clitellata</taxon>
        <taxon>Hirudinea</taxon>
        <taxon>Rhynchobdellida</taxon>
        <taxon>Glossiphoniidae</taxon>
        <taxon>Helobdella</taxon>
    </lineage>
</organism>
<dbReference type="InParanoid" id="T1FY29"/>
<name>T1FY29_HELRO</name>
<dbReference type="FunCoup" id="T1FY29">
    <property type="interactions" value="268"/>
</dbReference>
<dbReference type="KEGG" id="hro:HELRODRAFT_65077"/>
<dbReference type="EnsemblMetazoa" id="HelroT65077">
    <property type="protein sequence ID" value="HelroP65077"/>
    <property type="gene ID" value="HelroG65077"/>
</dbReference>
<dbReference type="GeneID" id="20213727"/>
<reference evidence="3 5" key="2">
    <citation type="journal article" date="2013" name="Nature">
        <title>Insights into bilaterian evolution from three spiralian genomes.</title>
        <authorList>
            <person name="Simakov O."/>
            <person name="Marletaz F."/>
            <person name="Cho S.J."/>
            <person name="Edsinger-Gonzales E."/>
            <person name="Havlak P."/>
            <person name="Hellsten U."/>
            <person name="Kuo D.H."/>
            <person name="Larsson T."/>
            <person name="Lv J."/>
            <person name="Arendt D."/>
            <person name="Savage R."/>
            <person name="Osoegawa K."/>
            <person name="de Jong P."/>
            <person name="Grimwood J."/>
            <person name="Chapman J.A."/>
            <person name="Shapiro H."/>
            <person name="Aerts A."/>
            <person name="Otillar R.P."/>
            <person name="Terry A.Y."/>
            <person name="Boore J.L."/>
            <person name="Grigoriev I.V."/>
            <person name="Lindberg D.R."/>
            <person name="Seaver E.C."/>
            <person name="Weisblat D.A."/>
            <person name="Putnam N.H."/>
            <person name="Rokhsar D.S."/>
        </authorList>
    </citation>
    <scope>NUCLEOTIDE SEQUENCE</scope>
</reference>
<feature type="domain" description="NAD-dependent epimerase/dehydratase" evidence="1">
    <location>
        <begin position="4"/>
        <end position="206"/>
    </location>
</feature>
<dbReference type="STRING" id="6412.T1FY29"/>
<gene>
    <name evidence="4" type="primary">20213727</name>
    <name evidence="3" type="ORF">HELRODRAFT_65077</name>
</gene>
<dbReference type="Gene3D" id="3.40.50.720">
    <property type="entry name" value="NAD(P)-binding Rossmann-like Domain"/>
    <property type="match status" value="1"/>
</dbReference>